<name>A0A1B8GTK8_9PEZI</name>
<feature type="compositionally biased region" description="Acidic residues" evidence="1">
    <location>
        <begin position="94"/>
        <end position="103"/>
    </location>
</feature>
<organism evidence="2 3">
    <name type="scientific">Pseudogymnoascus verrucosus</name>
    <dbReference type="NCBI Taxonomy" id="342668"/>
    <lineage>
        <taxon>Eukaryota</taxon>
        <taxon>Fungi</taxon>
        <taxon>Dikarya</taxon>
        <taxon>Ascomycota</taxon>
        <taxon>Pezizomycotina</taxon>
        <taxon>Leotiomycetes</taxon>
        <taxon>Thelebolales</taxon>
        <taxon>Thelebolaceae</taxon>
        <taxon>Pseudogymnoascus</taxon>
    </lineage>
</organism>
<dbReference type="EMBL" id="KV460213">
    <property type="protein sequence ID" value="OBT99167.1"/>
    <property type="molecule type" value="Genomic_DNA"/>
</dbReference>
<dbReference type="RefSeq" id="XP_018132900.1">
    <property type="nucleotide sequence ID" value="XM_018272058.2"/>
</dbReference>
<feature type="compositionally biased region" description="Low complexity" evidence="1">
    <location>
        <begin position="461"/>
        <end position="470"/>
    </location>
</feature>
<feature type="region of interest" description="Disordered" evidence="1">
    <location>
        <begin position="353"/>
        <end position="605"/>
    </location>
</feature>
<sequence length="765" mass="83338">MAASEGPNLQDWNISKSAFLPPTNRGALRAWDRAKVPSRAPRLHGKKVWKKVARAFEKDTNDEEAQLELQKEGTGSRKKSRATSAKQNIRDAEWDGTEWEGFPDEISTAVESAAHAGDDESSIQDDLKFVPRKRRNDNKVVSPKKSLRQTKLNIQAQSEPLQISPEGAIKRATRPRKSLRKSLRRSMLIDTEAVTIPPQTESPKITPDFDLANEVSMLEVFSPVIRSPLKSPGKKQRSRAAKEQRSSAGGDLRLSGAFFAGADNESSAPNGPSTDNAGVMGTPVRAAKATAVPATAPPKVHLSRSELENQMVNFFTPIAKMKKVKRRSSPIKSYLQELLEKKSLPLEPLEKETEECLALADDHISTGTGDVEQGQEQKDEASTEPATSESDAPSTDDAQEIPVEHEENVTSATDITSEEQEATDAEANDASEDPEPAEADNTSPTQPEQPVFEHTEDATHSDSPSESSESADSHESAESAESASFTPPAVDYDHDDTDMLRSFLTRVQASKASKSSPKRKRSPHSPLRIPLGDMDSNLSPSPVKTASKEPVDPTSSSPVKRSKRLNSSAPGDEPTEPQSIRRSGRTRLPVKSAAPGAPSFIPMRRLGGEDTTLTLGGKNEVKELAALTRVNTRKNKAGALGAMELLAKKAEEKDDPVLRQRLLKEVFDDKEKKGKGGKPKKAVVWAEELTCVREFDEKKIISKSIAGPKGATKKKTVVVEEDKEEKATKVRVGMASSRESKIALGMGVNGTPAPKRRIREPRVKV</sequence>
<protein>
    <submittedName>
        <fullName evidence="2">Uncharacterized protein</fullName>
    </submittedName>
</protein>
<dbReference type="Proteomes" id="UP000091956">
    <property type="component" value="Unassembled WGS sequence"/>
</dbReference>
<dbReference type="AlphaFoldDB" id="A0A1B8GTK8"/>
<feature type="region of interest" description="Disordered" evidence="1">
    <location>
        <begin position="1"/>
        <end position="24"/>
    </location>
</feature>
<gene>
    <name evidence="2" type="ORF">VE01_02550</name>
</gene>
<feature type="region of interest" description="Disordered" evidence="1">
    <location>
        <begin position="741"/>
        <end position="765"/>
    </location>
</feature>
<keyword evidence="3" id="KW-1185">Reference proteome</keyword>
<accession>A0A1B8GTK8</accession>
<reference evidence="3" key="2">
    <citation type="journal article" date="2018" name="Nat. Commun.">
        <title>Extreme sensitivity to ultraviolet light in the fungal pathogen causing white-nose syndrome of bats.</title>
        <authorList>
            <person name="Palmer J.M."/>
            <person name="Drees K.P."/>
            <person name="Foster J.T."/>
            <person name="Lindner D.L."/>
        </authorList>
    </citation>
    <scope>NUCLEOTIDE SEQUENCE [LARGE SCALE GENOMIC DNA]</scope>
    <source>
        <strain evidence="3">UAMH 10579</strain>
    </source>
</reference>
<reference evidence="2 3" key="1">
    <citation type="submission" date="2016-03" db="EMBL/GenBank/DDBJ databases">
        <title>Comparative genomics of Pseudogymnoascus destructans, the fungus causing white-nose syndrome of bats.</title>
        <authorList>
            <person name="Palmer J.M."/>
            <person name="Drees K.P."/>
            <person name="Foster J.T."/>
            <person name="Lindner D.L."/>
        </authorList>
    </citation>
    <scope>NUCLEOTIDE SEQUENCE [LARGE SCALE GENOMIC DNA]</scope>
    <source>
        <strain evidence="2 3">UAMH 10579</strain>
    </source>
</reference>
<feature type="region of interest" description="Disordered" evidence="1">
    <location>
        <begin position="226"/>
        <end position="254"/>
    </location>
</feature>
<feature type="compositionally biased region" description="Polar residues" evidence="1">
    <location>
        <begin position="264"/>
        <end position="276"/>
    </location>
</feature>
<dbReference type="GeneID" id="28835936"/>
<feature type="compositionally biased region" description="Polar residues" evidence="1">
    <location>
        <begin position="384"/>
        <end position="393"/>
    </location>
</feature>
<proteinExistence type="predicted"/>
<feature type="region of interest" description="Disordered" evidence="1">
    <location>
        <begin position="59"/>
        <end position="184"/>
    </location>
</feature>
<feature type="compositionally biased region" description="Acidic residues" evidence="1">
    <location>
        <begin position="416"/>
        <end position="438"/>
    </location>
</feature>
<evidence type="ECO:0000256" key="1">
    <source>
        <dbReference type="SAM" id="MobiDB-lite"/>
    </source>
</evidence>
<feature type="compositionally biased region" description="Basic residues" evidence="1">
    <location>
        <begin position="171"/>
        <end position="184"/>
    </location>
</feature>
<feature type="compositionally biased region" description="Polar residues" evidence="1">
    <location>
        <begin position="149"/>
        <end position="161"/>
    </location>
</feature>
<feature type="compositionally biased region" description="Basic and acidic residues" evidence="1">
    <location>
        <begin position="451"/>
        <end position="460"/>
    </location>
</feature>
<feature type="region of interest" description="Disordered" evidence="1">
    <location>
        <begin position="261"/>
        <end position="280"/>
    </location>
</feature>
<dbReference type="OrthoDB" id="4207369at2759"/>
<evidence type="ECO:0000313" key="2">
    <source>
        <dbReference type="EMBL" id="OBT99167.1"/>
    </source>
</evidence>
<feature type="compositionally biased region" description="Polar residues" evidence="1">
    <location>
        <begin position="553"/>
        <end position="569"/>
    </location>
</feature>
<evidence type="ECO:0000313" key="3">
    <source>
        <dbReference type="Proteomes" id="UP000091956"/>
    </source>
</evidence>